<keyword evidence="10" id="KW-1185">Reference proteome</keyword>
<evidence type="ECO:0000256" key="5">
    <source>
        <dbReference type="PIRSR" id="PIRSR000988-1"/>
    </source>
</evidence>
<feature type="active site" evidence="5">
    <location>
        <position position="173"/>
    </location>
</feature>
<comment type="similarity">
    <text evidence="1 4">Belongs to the DNase I family.</text>
</comment>
<feature type="disulfide bond" description="Essential for enzymatic activity" evidence="6">
    <location>
        <begin position="208"/>
        <end position="244"/>
    </location>
</feature>
<keyword evidence="6" id="KW-1015">Disulfide bond</keyword>
<evidence type="ECO:0000259" key="8">
    <source>
        <dbReference type="Pfam" id="PF03372"/>
    </source>
</evidence>
<dbReference type="SUPFAM" id="SSF56219">
    <property type="entry name" value="DNase I-like"/>
    <property type="match status" value="1"/>
</dbReference>
<dbReference type="GO" id="GO:0003677">
    <property type="term" value="F:DNA binding"/>
    <property type="evidence" value="ECO:0007669"/>
    <property type="project" value="TreeGrafter"/>
</dbReference>
<dbReference type="GO" id="GO:0004530">
    <property type="term" value="F:deoxyribonuclease I activity"/>
    <property type="evidence" value="ECO:0007669"/>
    <property type="project" value="TreeGrafter"/>
</dbReference>
<dbReference type="PRINTS" id="PR00130">
    <property type="entry name" value="DNASEI"/>
</dbReference>
<feature type="active site" evidence="5">
    <location>
        <position position="117"/>
    </location>
</feature>
<dbReference type="GO" id="GO:0006308">
    <property type="term" value="P:DNA catabolic process"/>
    <property type="evidence" value="ECO:0007669"/>
    <property type="project" value="InterPro"/>
</dbReference>
<evidence type="ECO:0000256" key="6">
    <source>
        <dbReference type="PIRSR" id="PIRSR000988-2"/>
    </source>
</evidence>
<organism evidence="9 10">
    <name type="scientific">Macrostomum lignano</name>
    <dbReference type="NCBI Taxonomy" id="282301"/>
    <lineage>
        <taxon>Eukaryota</taxon>
        <taxon>Metazoa</taxon>
        <taxon>Spiralia</taxon>
        <taxon>Lophotrochozoa</taxon>
        <taxon>Platyhelminthes</taxon>
        <taxon>Rhabditophora</taxon>
        <taxon>Macrostomorpha</taxon>
        <taxon>Macrostomida</taxon>
        <taxon>Macrostomidae</taxon>
        <taxon>Macrostomum</taxon>
    </lineage>
</organism>
<feature type="domain" description="Endonuclease/exonuclease/phosphatase" evidence="8">
    <location>
        <begin position="42"/>
        <end position="253"/>
    </location>
</feature>
<protein>
    <recommendedName>
        <fullName evidence="4">Deoxyribonuclease</fullName>
    </recommendedName>
</protein>
<evidence type="ECO:0000256" key="7">
    <source>
        <dbReference type="SAM" id="SignalP"/>
    </source>
</evidence>
<dbReference type="AlphaFoldDB" id="A0A267DS58"/>
<reference evidence="9 10" key="1">
    <citation type="submission" date="2017-06" db="EMBL/GenBank/DDBJ databases">
        <title>A platform for efficient transgenesis in Macrostomum lignano, a flatworm model organism for stem cell research.</title>
        <authorList>
            <person name="Berezikov E."/>
        </authorList>
    </citation>
    <scope>NUCLEOTIDE SEQUENCE [LARGE SCALE GENOMIC DNA]</scope>
    <source>
        <strain evidence="9">DV1</strain>
        <tissue evidence="9">Whole organism</tissue>
    </source>
</reference>
<keyword evidence="2 4" id="KW-0540">Nuclease</keyword>
<keyword evidence="3 4" id="KW-0378">Hydrolase</keyword>
<evidence type="ECO:0000313" key="9">
    <source>
        <dbReference type="EMBL" id="PAA52130.1"/>
    </source>
</evidence>
<keyword evidence="7" id="KW-0732">Signal</keyword>
<dbReference type="EMBL" id="NIVC01003295">
    <property type="protein sequence ID" value="PAA52130.1"/>
    <property type="molecule type" value="Genomic_DNA"/>
</dbReference>
<accession>A0A267DS58</accession>
<evidence type="ECO:0000256" key="3">
    <source>
        <dbReference type="ARBA" id="ARBA00022801"/>
    </source>
</evidence>
<dbReference type="Gene3D" id="3.60.10.10">
    <property type="entry name" value="Endonuclease/exonuclease/phosphatase"/>
    <property type="match status" value="1"/>
</dbReference>
<dbReference type="GO" id="GO:0005634">
    <property type="term" value="C:nucleus"/>
    <property type="evidence" value="ECO:0007669"/>
    <property type="project" value="TreeGrafter"/>
</dbReference>
<gene>
    <name evidence="9" type="ORF">BOX15_Mlig032556g1</name>
</gene>
<dbReference type="OrthoDB" id="10061407at2759"/>
<dbReference type="SMART" id="SM00476">
    <property type="entry name" value="DNaseIc"/>
    <property type="match status" value="1"/>
</dbReference>
<dbReference type="PANTHER" id="PTHR11371:SF31">
    <property type="entry name" value="EXTRACELLULAR NUCLEASE"/>
    <property type="match status" value="1"/>
</dbReference>
<dbReference type="InterPro" id="IPR005135">
    <property type="entry name" value="Endo/exonuclease/phosphatase"/>
</dbReference>
<name>A0A267DS58_9PLAT</name>
<dbReference type="Pfam" id="PF03372">
    <property type="entry name" value="Exo_endo_phos"/>
    <property type="match status" value="1"/>
</dbReference>
<dbReference type="PANTHER" id="PTHR11371">
    <property type="entry name" value="DEOXYRIBONUCLEASE"/>
    <property type="match status" value="1"/>
</dbReference>
<comment type="caution">
    <text evidence="9">The sequence shown here is derived from an EMBL/GenBank/DDBJ whole genome shotgun (WGS) entry which is preliminary data.</text>
</comment>
<evidence type="ECO:0000256" key="4">
    <source>
        <dbReference type="PIRNR" id="PIRNR000988"/>
    </source>
</evidence>
<dbReference type="InterPro" id="IPR036691">
    <property type="entry name" value="Endo/exonu/phosph_ase_sf"/>
</dbReference>
<evidence type="ECO:0000256" key="1">
    <source>
        <dbReference type="ARBA" id="ARBA00007359"/>
    </source>
</evidence>
<sequence length="293" mass="33060">MKPATLILAIFALSAAVSLDCIPGTATASRHSSSRRQPIRFGSFNIQIFGRKKARDAFVMNNLARILNRYDILVVMEIRDKSGEAFRKLVERANRDERRDPFSYVISVRTGRTVSKEQYAVLYRESVAEVLSERTVADSGDRFQREPYEVRLALRPAGRCSSSTTVLTVVCLHTEPDASVEELNALHDMLRPRRRENLLIAGDLNADCRYVNRGEMAALPLRLDPDFLWLIGDGVDTTVKSTDCAYDRLIVTHSAYQLMPGARVFRFDTEFGLSTDQAAQISDHYPVELEILL</sequence>
<evidence type="ECO:0000313" key="10">
    <source>
        <dbReference type="Proteomes" id="UP000215902"/>
    </source>
</evidence>
<dbReference type="STRING" id="282301.A0A267DS58"/>
<keyword evidence="4" id="KW-0255">Endonuclease</keyword>
<feature type="chain" id="PRO_5012876519" description="Deoxyribonuclease" evidence="7">
    <location>
        <begin position="17"/>
        <end position="293"/>
    </location>
</feature>
<evidence type="ECO:0000256" key="2">
    <source>
        <dbReference type="ARBA" id="ARBA00022722"/>
    </source>
</evidence>
<proteinExistence type="inferred from homology"/>
<dbReference type="InterPro" id="IPR016202">
    <property type="entry name" value="DNase_I"/>
</dbReference>
<dbReference type="Proteomes" id="UP000215902">
    <property type="component" value="Unassembled WGS sequence"/>
</dbReference>
<feature type="signal peptide" evidence="7">
    <location>
        <begin position="1"/>
        <end position="16"/>
    </location>
</feature>
<dbReference type="PIRSF" id="PIRSF000988">
    <property type="entry name" value="DNase_I_euk"/>
    <property type="match status" value="1"/>
</dbReference>